<feature type="domain" description="At4g15545-like C-terminal" evidence="3">
    <location>
        <begin position="165"/>
        <end position="224"/>
    </location>
</feature>
<keyword evidence="1" id="KW-0175">Coiled coil</keyword>
<sequence>MIDIDPNDQLDAAVSGLQIAIENVKQQRAKEAKIWQKRALDLQNQVTSLQSQLSEAVNINVQLQSDMNDLTNECEKLRKLNASLSKQLKEKELEISKYNQLNQSLRTLLDGNTTPTQFQPPQISNSPPSFDEPIHTSPKTIHSPHTSKIPKPTTQKRSSGKSGQLLQKAKEQLTYSDFNFLIQEIQRHNNNPNSTNAETLKKIKHILGPQHTNLYDEFAAIMSEK</sequence>
<feature type="compositionally biased region" description="Polar residues" evidence="2">
    <location>
        <begin position="110"/>
        <end position="128"/>
    </location>
</feature>
<organism evidence="4 5">
    <name type="scientific">Trichomonas vaginalis (strain ATCC PRA-98 / G3)</name>
    <dbReference type="NCBI Taxonomy" id="412133"/>
    <lineage>
        <taxon>Eukaryota</taxon>
        <taxon>Metamonada</taxon>
        <taxon>Parabasalia</taxon>
        <taxon>Trichomonadida</taxon>
        <taxon>Trichomonadidae</taxon>
        <taxon>Trichomonas</taxon>
    </lineage>
</organism>
<feature type="coiled-coil region" evidence="1">
    <location>
        <begin position="7"/>
        <end position="108"/>
    </location>
</feature>
<accession>A2F959</accession>
<feature type="compositionally biased region" description="Polar residues" evidence="2">
    <location>
        <begin position="137"/>
        <end position="165"/>
    </location>
</feature>
<reference evidence="4" key="2">
    <citation type="journal article" date="2007" name="Science">
        <title>Draft genome sequence of the sexually transmitted pathogen Trichomonas vaginalis.</title>
        <authorList>
            <person name="Carlton J.M."/>
            <person name="Hirt R.P."/>
            <person name="Silva J.C."/>
            <person name="Delcher A.L."/>
            <person name="Schatz M."/>
            <person name="Zhao Q."/>
            <person name="Wortman J.R."/>
            <person name="Bidwell S.L."/>
            <person name="Alsmark U.C.M."/>
            <person name="Besteiro S."/>
            <person name="Sicheritz-Ponten T."/>
            <person name="Noel C.J."/>
            <person name="Dacks J.B."/>
            <person name="Foster P.G."/>
            <person name="Simillion C."/>
            <person name="Van de Peer Y."/>
            <person name="Miranda-Saavedra D."/>
            <person name="Barton G.J."/>
            <person name="Westrop G.D."/>
            <person name="Mueller S."/>
            <person name="Dessi D."/>
            <person name="Fiori P.L."/>
            <person name="Ren Q."/>
            <person name="Paulsen I."/>
            <person name="Zhang H."/>
            <person name="Bastida-Corcuera F.D."/>
            <person name="Simoes-Barbosa A."/>
            <person name="Brown M.T."/>
            <person name="Hayes R.D."/>
            <person name="Mukherjee M."/>
            <person name="Okumura C.Y."/>
            <person name="Schneider R."/>
            <person name="Smith A.J."/>
            <person name="Vanacova S."/>
            <person name="Villalvazo M."/>
            <person name="Haas B.J."/>
            <person name="Pertea M."/>
            <person name="Feldblyum T.V."/>
            <person name="Utterback T.R."/>
            <person name="Shu C.L."/>
            <person name="Osoegawa K."/>
            <person name="de Jong P.J."/>
            <person name="Hrdy I."/>
            <person name="Horvathova L."/>
            <person name="Zubacova Z."/>
            <person name="Dolezal P."/>
            <person name="Malik S.B."/>
            <person name="Logsdon J.M. Jr."/>
            <person name="Henze K."/>
            <person name="Gupta A."/>
            <person name="Wang C.C."/>
            <person name="Dunne R.L."/>
            <person name="Upcroft J.A."/>
            <person name="Upcroft P."/>
            <person name="White O."/>
            <person name="Salzberg S.L."/>
            <person name="Tang P."/>
            <person name="Chiu C.-H."/>
            <person name="Lee Y.-S."/>
            <person name="Embley T.M."/>
            <person name="Coombs G.H."/>
            <person name="Mottram J.C."/>
            <person name="Tachezy J."/>
            <person name="Fraser-Liggett C.M."/>
            <person name="Johnson P.J."/>
        </authorList>
    </citation>
    <scope>NUCLEOTIDE SEQUENCE [LARGE SCALE GENOMIC DNA]</scope>
    <source>
        <strain evidence="4">G3</strain>
    </source>
</reference>
<reference evidence="4" key="1">
    <citation type="submission" date="2006-10" db="EMBL/GenBank/DDBJ databases">
        <authorList>
            <person name="Amadeo P."/>
            <person name="Zhao Q."/>
            <person name="Wortman J."/>
            <person name="Fraser-Liggett C."/>
            <person name="Carlton J."/>
        </authorList>
    </citation>
    <scope>NUCLEOTIDE SEQUENCE</scope>
    <source>
        <strain evidence="4">G3</strain>
    </source>
</reference>
<dbReference type="EMBL" id="DS113671">
    <property type="protein sequence ID" value="EAX98537.1"/>
    <property type="molecule type" value="Genomic_DNA"/>
</dbReference>
<dbReference type="SMR" id="A2F959"/>
<dbReference type="Pfam" id="PF25972">
    <property type="entry name" value="At4g15545_C"/>
    <property type="match status" value="1"/>
</dbReference>
<gene>
    <name evidence="4" type="ORF">TVAG_281350</name>
</gene>
<evidence type="ECO:0000256" key="2">
    <source>
        <dbReference type="SAM" id="MobiDB-lite"/>
    </source>
</evidence>
<dbReference type="AlphaFoldDB" id="A2F959"/>
<name>A2F959_TRIV3</name>
<proteinExistence type="predicted"/>
<feature type="region of interest" description="Disordered" evidence="2">
    <location>
        <begin position="110"/>
        <end position="167"/>
    </location>
</feature>
<evidence type="ECO:0000313" key="5">
    <source>
        <dbReference type="Proteomes" id="UP000001542"/>
    </source>
</evidence>
<evidence type="ECO:0000259" key="3">
    <source>
        <dbReference type="Pfam" id="PF25972"/>
    </source>
</evidence>
<evidence type="ECO:0000313" key="4">
    <source>
        <dbReference type="EMBL" id="EAX98537.1"/>
    </source>
</evidence>
<protein>
    <recommendedName>
        <fullName evidence="3">At4g15545-like C-terminal domain-containing protein</fullName>
    </recommendedName>
</protein>
<dbReference type="InParanoid" id="A2F959"/>
<dbReference type="RefSeq" id="XP_001311467.1">
    <property type="nucleotide sequence ID" value="XM_001311466.1"/>
</dbReference>
<dbReference type="Proteomes" id="UP000001542">
    <property type="component" value="Unassembled WGS sequence"/>
</dbReference>
<dbReference type="InterPro" id="IPR058935">
    <property type="entry name" value="At4g15545-like_C"/>
</dbReference>
<dbReference type="VEuPathDB" id="TrichDB:TVAG_281350"/>
<dbReference type="KEGG" id="tva:4756337"/>
<dbReference type="OrthoDB" id="5599468at2759"/>
<keyword evidence="5" id="KW-1185">Reference proteome</keyword>
<dbReference type="VEuPathDB" id="TrichDB:TVAGG3_0236520"/>
<evidence type="ECO:0000256" key="1">
    <source>
        <dbReference type="SAM" id="Coils"/>
    </source>
</evidence>